<keyword evidence="1" id="KW-0732">Signal</keyword>
<sequence>MSLLFTWFTMWALRLVSDVIPTSSSLFSSLNHRKITSSSNVMVVDHHGDGHGDGSSSAAAALTSVSYSPVQNLDLISHDGFLIEGGGDHHHRLQAGLSVEALSRALSHILALLNELPATSKKYEFAVAMADRLLDDNTRDGNVELLHVNSVALSSAFECTVNRLYHILNNAAISHVDQANNRGGPWTLRVIRKLPLGTYISAYMKGGISAVFPHLHSMWQLQKRRSMMNDDGDGGGDEFVGSDQSAEVVGAEKLAQELLWIIHKLRACYAVDEALVQWSLASNLASLSLNANPRVQALLIKISASLLGDIAQAEFKVHTQVQYRLLVLWLPLFCYACSGLRYPVLSSYEKIDVERTMERMIASLSATEQEVVLRNWLQDFAICSSDWPNLRPSYDRWCQCSRQLVA</sequence>
<evidence type="ECO:0000313" key="3">
    <source>
        <dbReference type="Proteomes" id="UP000596660"/>
    </source>
</evidence>
<feature type="chain" id="PRO_5031117292" description="BTB/POZ domain-containing protein" evidence="1">
    <location>
        <begin position="25"/>
        <end position="406"/>
    </location>
</feature>
<dbReference type="UniPathway" id="UPA00143"/>
<evidence type="ECO:0008006" key="4">
    <source>
        <dbReference type="Google" id="ProtNLM"/>
    </source>
</evidence>
<dbReference type="EnsemblPlants" id="AUR62017718-RA">
    <property type="protein sequence ID" value="AUR62017718-RA:cds"/>
    <property type="gene ID" value="AUR62017718"/>
</dbReference>
<dbReference type="GO" id="GO:0016567">
    <property type="term" value="P:protein ubiquitination"/>
    <property type="evidence" value="ECO:0007669"/>
    <property type="project" value="UniProtKB-UniPathway"/>
</dbReference>
<accession>A0A803LRY9</accession>
<dbReference type="PANTHER" id="PTHR31060:SF31">
    <property type="entry name" value="BTB_POZ DOMAIN PROTEIN"/>
    <property type="match status" value="1"/>
</dbReference>
<feature type="signal peptide" evidence="1">
    <location>
        <begin position="1"/>
        <end position="24"/>
    </location>
</feature>
<dbReference type="Gramene" id="AUR62017718-RA">
    <property type="protein sequence ID" value="AUR62017718-RA:cds"/>
    <property type="gene ID" value="AUR62017718"/>
</dbReference>
<dbReference type="OMA" id="SASDWPN"/>
<dbReference type="AlphaFoldDB" id="A0A803LRY9"/>
<reference evidence="2" key="1">
    <citation type="journal article" date="2017" name="Nature">
        <title>The genome of Chenopodium quinoa.</title>
        <authorList>
            <person name="Jarvis D.E."/>
            <person name="Ho Y.S."/>
            <person name="Lightfoot D.J."/>
            <person name="Schmoeckel S.M."/>
            <person name="Li B."/>
            <person name="Borm T.J.A."/>
            <person name="Ohyanagi H."/>
            <person name="Mineta K."/>
            <person name="Michell C.T."/>
            <person name="Saber N."/>
            <person name="Kharbatia N.M."/>
            <person name="Rupper R.R."/>
            <person name="Sharp A.R."/>
            <person name="Dally N."/>
            <person name="Boughton B.A."/>
            <person name="Woo Y.H."/>
            <person name="Gao G."/>
            <person name="Schijlen E.G.W.M."/>
            <person name="Guo X."/>
            <person name="Momin A.A."/>
            <person name="Negrao S."/>
            <person name="Al-Babili S."/>
            <person name="Gehring C."/>
            <person name="Roessner U."/>
            <person name="Jung C."/>
            <person name="Murphy K."/>
            <person name="Arold S.T."/>
            <person name="Gojobori T."/>
            <person name="van der Linden C.G."/>
            <person name="van Loo E.N."/>
            <person name="Jellen E.N."/>
            <person name="Maughan P.J."/>
            <person name="Tester M."/>
        </authorList>
    </citation>
    <scope>NUCLEOTIDE SEQUENCE [LARGE SCALE GENOMIC DNA]</scope>
    <source>
        <strain evidence="2">cv. PI 614886</strain>
    </source>
</reference>
<dbReference type="PANTHER" id="PTHR31060">
    <property type="entry name" value="OSJNBA0011J08.25 PROTEIN-RELATED"/>
    <property type="match status" value="1"/>
</dbReference>
<dbReference type="InterPro" id="IPR038920">
    <property type="entry name" value="At3g05675-like"/>
</dbReference>
<proteinExistence type="predicted"/>
<protein>
    <recommendedName>
        <fullName evidence="4">BTB/POZ domain-containing protein</fullName>
    </recommendedName>
</protein>
<organism evidence="2 3">
    <name type="scientific">Chenopodium quinoa</name>
    <name type="common">Quinoa</name>
    <dbReference type="NCBI Taxonomy" id="63459"/>
    <lineage>
        <taxon>Eukaryota</taxon>
        <taxon>Viridiplantae</taxon>
        <taxon>Streptophyta</taxon>
        <taxon>Embryophyta</taxon>
        <taxon>Tracheophyta</taxon>
        <taxon>Spermatophyta</taxon>
        <taxon>Magnoliopsida</taxon>
        <taxon>eudicotyledons</taxon>
        <taxon>Gunneridae</taxon>
        <taxon>Pentapetalae</taxon>
        <taxon>Caryophyllales</taxon>
        <taxon>Chenopodiaceae</taxon>
        <taxon>Chenopodioideae</taxon>
        <taxon>Atripliceae</taxon>
        <taxon>Chenopodium</taxon>
    </lineage>
</organism>
<dbReference type="Proteomes" id="UP000596660">
    <property type="component" value="Unplaced"/>
</dbReference>
<keyword evidence="3" id="KW-1185">Reference proteome</keyword>
<evidence type="ECO:0000256" key="1">
    <source>
        <dbReference type="SAM" id="SignalP"/>
    </source>
</evidence>
<reference evidence="2" key="2">
    <citation type="submission" date="2021-03" db="UniProtKB">
        <authorList>
            <consortium name="EnsemblPlants"/>
        </authorList>
    </citation>
    <scope>IDENTIFICATION</scope>
</reference>
<name>A0A803LRY9_CHEQI</name>
<evidence type="ECO:0000313" key="2">
    <source>
        <dbReference type="EnsemblPlants" id="AUR62017718-RA:cds"/>
    </source>
</evidence>